<evidence type="ECO:0000313" key="13">
    <source>
        <dbReference type="Proteomes" id="UP000038009"/>
    </source>
</evidence>
<dbReference type="PANTHER" id="PTHR21136:SF168">
    <property type="entry name" value="VESICLE-ASSOCIATED MEMBRANE PROTEIN 9"/>
    <property type="match status" value="1"/>
</dbReference>
<evidence type="ECO:0000256" key="1">
    <source>
        <dbReference type="ARBA" id="ARBA00008025"/>
    </source>
</evidence>
<dbReference type="GO" id="GO:0012505">
    <property type="term" value="C:endomembrane system"/>
    <property type="evidence" value="ECO:0007669"/>
    <property type="project" value="UniProtKB-SubCell"/>
</dbReference>
<comment type="subcellular location">
    <subcellularLocation>
        <location evidence="7">Endomembrane system</location>
        <topology evidence="7">Single-pass type IV membrane protein</topology>
    </subcellularLocation>
</comment>
<dbReference type="PRINTS" id="PR00219">
    <property type="entry name" value="SYNAPTOBREVN"/>
</dbReference>
<dbReference type="InterPro" id="IPR010908">
    <property type="entry name" value="Longin_dom"/>
</dbReference>
<dbReference type="InterPro" id="IPR051097">
    <property type="entry name" value="Synaptobrevin-like_transport"/>
</dbReference>
<dbReference type="AlphaFoldDB" id="A0A0N1IMB1"/>
<evidence type="ECO:0000256" key="9">
    <source>
        <dbReference type="SAM" id="Phobius"/>
    </source>
</evidence>
<sequence>MPINSSFVAFERNIVSEDNVSQSMRSALQKMLYLLPRHDSKVSYQYEQQVFHFLVENEIVYACSTSGQYENRVVFGFLIQVKDTFKVTFAGSADRYPRHSDLTQAKCQPFSSTLASSRKVFNEDPHTDKIDRIKDQLNTAREVMLQNLDSILERGERIDNLCDRTELLQEEAQGFHSNARSLKRAILIHNIKIIIGVVIFLGILALIIAFAACGIDFKKC</sequence>
<evidence type="ECO:0000256" key="5">
    <source>
        <dbReference type="ARBA" id="ARBA00022989"/>
    </source>
</evidence>
<keyword evidence="6 9" id="KW-0472">Membrane</keyword>
<dbReference type="PROSITE" id="PS50892">
    <property type="entry name" value="V_SNARE"/>
    <property type="match status" value="1"/>
</dbReference>
<proteinExistence type="inferred from homology"/>
<dbReference type="Gene3D" id="3.30.450.50">
    <property type="entry name" value="Longin domain"/>
    <property type="match status" value="1"/>
</dbReference>
<dbReference type="PANTHER" id="PTHR21136">
    <property type="entry name" value="SNARE PROTEINS"/>
    <property type="match status" value="1"/>
</dbReference>
<keyword evidence="8" id="KW-0175">Coiled coil</keyword>
<comment type="similarity">
    <text evidence="1">Belongs to the synaptobrevin family.</text>
</comment>
<dbReference type="InterPro" id="IPR001388">
    <property type="entry name" value="Synaptobrevin-like"/>
</dbReference>
<dbReference type="SMART" id="SM01270">
    <property type="entry name" value="Longin"/>
    <property type="match status" value="1"/>
</dbReference>
<dbReference type="SUPFAM" id="SSF64356">
    <property type="entry name" value="SNARE-like"/>
    <property type="match status" value="1"/>
</dbReference>
<evidence type="ECO:0000256" key="3">
    <source>
        <dbReference type="ARBA" id="ARBA00022692"/>
    </source>
</evidence>
<dbReference type="GO" id="GO:0005737">
    <property type="term" value="C:cytoplasm"/>
    <property type="evidence" value="ECO:0007669"/>
    <property type="project" value="UniProtKB-ARBA"/>
</dbReference>
<dbReference type="Pfam" id="PF13774">
    <property type="entry name" value="Longin"/>
    <property type="match status" value="1"/>
</dbReference>
<dbReference type="GO" id="GO:0016192">
    <property type="term" value="P:vesicle-mediated transport"/>
    <property type="evidence" value="ECO:0007669"/>
    <property type="project" value="InterPro"/>
</dbReference>
<dbReference type="PROSITE" id="PS50859">
    <property type="entry name" value="LONGIN"/>
    <property type="match status" value="1"/>
</dbReference>
<evidence type="ECO:0000256" key="7">
    <source>
        <dbReference type="ARBA" id="ARBA00046280"/>
    </source>
</evidence>
<feature type="domain" description="V-SNARE coiled-coil homology" evidence="11">
    <location>
        <begin position="129"/>
        <end position="189"/>
    </location>
</feature>
<dbReference type="VEuPathDB" id="TriTrypDB:Lsey_0014_0180"/>
<evidence type="ECO:0000259" key="11">
    <source>
        <dbReference type="PROSITE" id="PS50892"/>
    </source>
</evidence>
<feature type="transmembrane region" description="Helical" evidence="9">
    <location>
        <begin position="193"/>
        <end position="215"/>
    </location>
</feature>
<comment type="caution">
    <text evidence="12">The sequence shown here is derived from an EMBL/GenBank/DDBJ whole genome shotgun (WGS) entry which is preliminary data.</text>
</comment>
<gene>
    <name evidence="12" type="ORF">ABL78_0967</name>
</gene>
<dbReference type="PROSITE" id="PS00417">
    <property type="entry name" value="SYNAPTOBREVIN"/>
    <property type="match status" value="1"/>
</dbReference>
<dbReference type="OrthoDB" id="248747at2759"/>
<evidence type="ECO:0000256" key="2">
    <source>
        <dbReference type="ARBA" id="ARBA00022448"/>
    </source>
</evidence>
<evidence type="ECO:0000313" key="12">
    <source>
        <dbReference type="EMBL" id="KPI89895.1"/>
    </source>
</evidence>
<dbReference type="InterPro" id="IPR011012">
    <property type="entry name" value="Longin-like_dom_sf"/>
</dbReference>
<dbReference type="SUPFAM" id="SSF58038">
    <property type="entry name" value="SNARE fusion complex"/>
    <property type="match status" value="1"/>
</dbReference>
<evidence type="ECO:0000256" key="6">
    <source>
        <dbReference type="ARBA" id="ARBA00023136"/>
    </source>
</evidence>
<dbReference type="Gene3D" id="1.20.5.110">
    <property type="match status" value="1"/>
</dbReference>
<reference evidence="12 13" key="1">
    <citation type="journal article" date="2015" name="PLoS Pathog.">
        <title>Leptomonas seymouri: Adaptations to the Dixenous Life Cycle Analyzed by Genome Sequencing, Transcriptome Profiling and Co-infection with Leishmania donovani.</title>
        <authorList>
            <person name="Kraeva N."/>
            <person name="Butenko A."/>
            <person name="Hlavacova J."/>
            <person name="Kostygov A."/>
            <person name="Myskova J."/>
            <person name="Grybchuk D."/>
            <person name="Lestinova T."/>
            <person name="Votypka J."/>
            <person name="Volf P."/>
            <person name="Opperdoes F."/>
            <person name="Flegontov P."/>
            <person name="Lukes J."/>
            <person name="Yurchenko V."/>
        </authorList>
    </citation>
    <scope>NUCLEOTIDE SEQUENCE [LARGE SCALE GENOMIC DNA]</scope>
    <source>
        <strain evidence="12 13">ATCC 30220</strain>
    </source>
</reference>
<accession>A0A0N1IMB1</accession>
<dbReference type="GO" id="GO:0015031">
    <property type="term" value="P:protein transport"/>
    <property type="evidence" value="ECO:0007669"/>
    <property type="project" value="UniProtKB-KW"/>
</dbReference>
<dbReference type="Pfam" id="PF00957">
    <property type="entry name" value="Synaptobrevin"/>
    <property type="match status" value="1"/>
</dbReference>
<dbReference type="GO" id="GO:0016020">
    <property type="term" value="C:membrane"/>
    <property type="evidence" value="ECO:0007669"/>
    <property type="project" value="InterPro"/>
</dbReference>
<evidence type="ECO:0000256" key="4">
    <source>
        <dbReference type="ARBA" id="ARBA00022927"/>
    </source>
</evidence>
<keyword evidence="3 9" id="KW-0812">Transmembrane</keyword>
<organism evidence="12 13">
    <name type="scientific">Leptomonas seymouri</name>
    <dbReference type="NCBI Taxonomy" id="5684"/>
    <lineage>
        <taxon>Eukaryota</taxon>
        <taxon>Discoba</taxon>
        <taxon>Euglenozoa</taxon>
        <taxon>Kinetoplastea</taxon>
        <taxon>Metakinetoplastina</taxon>
        <taxon>Trypanosomatida</taxon>
        <taxon>Trypanosomatidae</taxon>
        <taxon>Leishmaniinae</taxon>
        <taxon>Leptomonas</taxon>
    </lineage>
</organism>
<dbReference type="OMA" id="HYENRIV"/>
<name>A0A0N1IMB1_LEPSE</name>
<keyword evidence="13" id="KW-1185">Reference proteome</keyword>
<feature type="domain" description="Longin" evidence="10">
    <location>
        <begin position="34"/>
        <end position="114"/>
    </location>
</feature>
<evidence type="ECO:0000259" key="10">
    <source>
        <dbReference type="PROSITE" id="PS50859"/>
    </source>
</evidence>
<keyword evidence="4" id="KW-0653">Protein transport</keyword>
<evidence type="ECO:0000256" key="8">
    <source>
        <dbReference type="PROSITE-ProRule" id="PRU00290"/>
    </source>
</evidence>
<protein>
    <submittedName>
        <fullName evidence="12">Putative R-SNARE protein</fullName>
    </submittedName>
</protein>
<keyword evidence="2" id="KW-0813">Transport</keyword>
<dbReference type="CDD" id="cd14824">
    <property type="entry name" value="Longin"/>
    <property type="match status" value="1"/>
</dbReference>
<keyword evidence="5 9" id="KW-1133">Transmembrane helix</keyword>
<dbReference type="InterPro" id="IPR042855">
    <property type="entry name" value="V_SNARE_CC"/>
</dbReference>
<dbReference type="CDD" id="cd15843">
    <property type="entry name" value="R-SNARE"/>
    <property type="match status" value="1"/>
</dbReference>
<dbReference type="EMBL" id="LJSK01000014">
    <property type="protein sequence ID" value="KPI89895.1"/>
    <property type="molecule type" value="Genomic_DNA"/>
</dbReference>
<dbReference type="Proteomes" id="UP000038009">
    <property type="component" value="Unassembled WGS sequence"/>
</dbReference>